<dbReference type="InterPro" id="IPR050357">
    <property type="entry name" value="Arrestin_domain-protein"/>
</dbReference>
<dbReference type="InterPro" id="IPR014756">
    <property type="entry name" value="Ig_E-set"/>
</dbReference>
<protein>
    <submittedName>
        <fullName evidence="5">Arrestin C-terminal-like domain-containing protein</fullName>
    </submittedName>
</protein>
<organism evidence="4 5">
    <name type="scientific">Panagrolaimus superbus</name>
    <dbReference type="NCBI Taxonomy" id="310955"/>
    <lineage>
        <taxon>Eukaryota</taxon>
        <taxon>Metazoa</taxon>
        <taxon>Ecdysozoa</taxon>
        <taxon>Nematoda</taxon>
        <taxon>Chromadorea</taxon>
        <taxon>Rhabditida</taxon>
        <taxon>Tylenchina</taxon>
        <taxon>Panagrolaimomorpha</taxon>
        <taxon>Panagrolaimoidea</taxon>
        <taxon>Panagrolaimidae</taxon>
        <taxon>Panagrolaimus</taxon>
    </lineage>
</organism>
<sequence>MSSSTNEISIILDNPSGIYAPGSLLTGSVIVILSKPKKSRRITIHAYGHAKTNFTKTHYHDSKNEQYHYSCKKSYLDHCIPVWKPSNGIEKEELQPGQHSFRFSIGIPWNCLPNFEGRFGHIRYNIKAEMHLSWSFNLTTEKRFAVMSIMEPTIYNQPVKGFISQTNTFSSTKLVKAEITLPKRIYACGEEITVAIVIDNHSGTSIESIETGIQSEACYAGETSFSVCSKRKTEHECFHSFCKTESVHIPDGGRDLYRRTFTISKQLPTISDCPIIIVKHFVYVKINKKGIFSSTVMQTIPIILTTASLEPLQLPPKLAITIPPSAPRRDFVEKEEAIVNSIVGISLSSSIHNISSSNSNHHLNPSTSSSSNFRPSSVPNDFALMETYGAPPAYNEIDTILSPTSNPPPNPSAPPEYDETFVQKF</sequence>
<dbReference type="WBParaSite" id="PSU_v2.g5495.t1">
    <property type="protein sequence ID" value="PSU_v2.g5495.t1"/>
    <property type="gene ID" value="PSU_v2.g5495"/>
</dbReference>
<evidence type="ECO:0000256" key="1">
    <source>
        <dbReference type="ARBA" id="ARBA00005298"/>
    </source>
</evidence>
<dbReference type="Pfam" id="PF02752">
    <property type="entry name" value="Arrestin_C"/>
    <property type="match status" value="1"/>
</dbReference>
<dbReference type="PANTHER" id="PTHR11188:SF176">
    <property type="entry name" value="ARRESTIN DOMAIN-CONTAINING PROTEIN 1"/>
    <property type="match status" value="1"/>
</dbReference>
<dbReference type="InterPro" id="IPR014752">
    <property type="entry name" value="Arrestin-like_C"/>
</dbReference>
<dbReference type="GO" id="GO:0015031">
    <property type="term" value="P:protein transport"/>
    <property type="evidence" value="ECO:0007669"/>
    <property type="project" value="TreeGrafter"/>
</dbReference>
<dbReference type="InterPro" id="IPR011022">
    <property type="entry name" value="Arrestin_C-like"/>
</dbReference>
<comment type="similarity">
    <text evidence="1">Belongs to the arrestin family.</text>
</comment>
<evidence type="ECO:0000256" key="2">
    <source>
        <dbReference type="SAM" id="MobiDB-lite"/>
    </source>
</evidence>
<evidence type="ECO:0000313" key="4">
    <source>
        <dbReference type="Proteomes" id="UP000887577"/>
    </source>
</evidence>
<feature type="region of interest" description="Disordered" evidence="2">
    <location>
        <begin position="395"/>
        <end position="425"/>
    </location>
</feature>
<dbReference type="Pfam" id="PF00339">
    <property type="entry name" value="Arrestin_N"/>
    <property type="match status" value="1"/>
</dbReference>
<dbReference type="SMART" id="SM01017">
    <property type="entry name" value="Arrestin_C"/>
    <property type="match status" value="1"/>
</dbReference>
<dbReference type="Gene3D" id="2.60.40.640">
    <property type="match status" value="2"/>
</dbReference>
<dbReference type="InterPro" id="IPR011021">
    <property type="entry name" value="Arrestin-like_N"/>
</dbReference>
<proteinExistence type="inferred from homology"/>
<dbReference type="GO" id="GO:0005737">
    <property type="term" value="C:cytoplasm"/>
    <property type="evidence" value="ECO:0007669"/>
    <property type="project" value="TreeGrafter"/>
</dbReference>
<feature type="domain" description="Arrestin C-terminal-like" evidence="3">
    <location>
        <begin position="171"/>
        <end position="309"/>
    </location>
</feature>
<evidence type="ECO:0000259" key="3">
    <source>
        <dbReference type="SMART" id="SM01017"/>
    </source>
</evidence>
<reference evidence="5" key="1">
    <citation type="submission" date="2022-11" db="UniProtKB">
        <authorList>
            <consortium name="WormBaseParasite"/>
        </authorList>
    </citation>
    <scope>IDENTIFICATION</scope>
</reference>
<dbReference type="AlphaFoldDB" id="A0A914YYB7"/>
<accession>A0A914YYB7</accession>
<dbReference type="PANTHER" id="PTHR11188">
    <property type="entry name" value="ARRESTIN DOMAIN CONTAINING PROTEIN"/>
    <property type="match status" value="1"/>
</dbReference>
<keyword evidence="4" id="KW-1185">Reference proteome</keyword>
<dbReference type="SUPFAM" id="SSF81296">
    <property type="entry name" value="E set domains"/>
    <property type="match status" value="2"/>
</dbReference>
<name>A0A914YYB7_9BILA</name>
<feature type="compositionally biased region" description="Pro residues" evidence="2">
    <location>
        <begin position="405"/>
        <end position="414"/>
    </location>
</feature>
<evidence type="ECO:0000313" key="5">
    <source>
        <dbReference type="WBParaSite" id="PSU_v2.g5495.t1"/>
    </source>
</evidence>
<dbReference type="Proteomes" id="UP000887577">
    <property type="component" value="Unplaced"/>
</dbReference>